<evidence type="ECO:0000256" key="2">
    <source>
        <dbReference type="ARBA" id="ARBA00022980"/>
    </source>
</evidence>
<keyword evidence="4" id="KW-0862">Zinc</keyword>
<reference evidence="5" key="1">
    <citation type="submission" date="2016-12" db="EMBL/GenBank/DDBJ databases">
        <title>Discovery of methanogenic haloarchaea.</title>
        <authorList>
            <person name="Sorokin D.Y."/>
            <person name="Makarova K.S."/>
            <person name="Abbas B."/>
            <person name="Ferrer M."/>
            <person name="Golyshin P.N."/>
        </authorList>
    </citation>
    <scope>NUCLEOTIDE SEQUENCE [LARGE SCALE GENOMIC DNA]</scope>
    <source>
        <strain evidence="5">HMET1</strain>
    </source>
</reference>
<dbReference type="InterPro" id="IPR011331">
    <property type="entry name" value="Ribosomal_eL37/eL43"/>
</dbReference>
<evidence type="ECO:0000256" key="4">
    <source>
        <dbReference type="HAMAP-Rule" id="MF_00327"/>
    </source>
</evidence>
<comment type="function">
    <text evidence="4">Binds to the 23S rRNA.</text>
</comment>
<feature type="binding site" evidence="4">
    <location>
        <position position="59"/>
    </location>
    <ligand>
        <name>Zn(2+)</name>
        <dbReference type="ChEBI" id="CHEBI:29105"/>
    </ligand>
</feature>
<evidence type="ECO:0000313" key="6">
    <source>
        <dbReference type="Proteomes" id="UP000185744"/>
    </source>
</evidence>
<feature type="binding site" evidence="4">
    <location>
        <position position="38"/>
    </location>
    <ligand>
        <name>Zn(2+)</name>
        <dbReference type="ChEBI" id="CHEBI:29105"/>
    </ligand>
</feature>
<organism evidence="5 6">
    <name type="scientific">Methanohalarchaeum thermophilum</name>
    <dbReference type="NCBI Taxonomy" id="1903181"/>
    <lineage>
        <taxon>Archaea</taxon>
        <taxon>Methanobacteriati</taxon>
        <taxon>Methanobacteriota</taxon>
        <taxon>Methanonatronarchaeia</taxon>
        <taxon>Methanonatronarchaeales</taxon>
        <taxon>Methanonatronarchaeaceae</taxon>
        <taxon>Candidatus Methanohalarchaeum</taxon>
    </lineage>
</organism>
<dbReference type="GO" id="GO:0006412">
    <property type="term" value="P:translation"/>
    <property type="evidence" value="ECO:0007669"/>
    <property type="project" value="UniProtKB-UniRule"/>
</dbReference>
<dbReference type="GO" id="GO:0005840">
    <property type="term" value="C:ribosome"/>
    <property type="evidence" value="ECO:0007669"/>
    <property type="project" value="UniProtKB-KW"/>
</dbReference>
<dbReference type="PANTHER" id="PTHR48129">
    <property type="entry name" value="60S RIBOSOMAL PROTEIN L37A"/>
    <property type="match status" value="1"/>
</dbReference>
<keyword evidence="3 4" id="KW-0687">Ribonucleoprotein</keyword>
<dbReference type="SUPFAM" id="SSF57829">
    <property type="entry name" value="Zn-binding ribosomal proteins"/>
    <property type="match status" value="1"/>
</dbReference>
<comment type="similarity">
    <text evidence="4">Belongs to the eukaryotic ribosomal protein eL43 family. Putative zinc-binding subfamily.</text>
</comment>
<sequence>MPEEQKSRTTKRFGTRYGSKIRKKVAEIEKKSKKTYKCPKCNSESMNRKGTGIWKCNKCGTELAGGAYIPKTSTGETVERTLKEAKEEEEE</sequence>
<dbReference type="GO" id="GO:0008270">
    <property type="term" value="F:zinc ion binding"/>
    <property type="evidence" value="ECO:0007669"/>
    <property type="project" value="UniProtKB-UniRule"/>
</dbReference>
<comment type="subunit">
    <text evidence="4">Part of the 50S ribosomal subunit.</text>
</comment>
<dbReference type="AlphaFoldDB" id="A0A1Q6DVU9"/>
<dbReference type="InterPro" id="IPR002674">
    <property type="entry name" value="Ribosomal_eL43"/>
</dbReference>
<keyword evidence="4" id="KW-0699">rRNA-binding</keyword>
<keyword evidence="6" id="KW-1185">Reference proteome</keyword>
<comment type="caution">
    <text evidence="5">The sequence shown here is derived from an EMBL/GenBank/DDBJ whole genome shotgun (WGS) entry which is preliminary data.</text>
</comment>
<protein>
    <recommendedName>
        <fullName evidence="4">Large ribosomal subunit protein eL43</fullName>
    </recommendedName>
</protein>
<dbReference type="InterPro" id="IPR011332">
    <property type="entry name" value="Ribosomal_zn-bd"/>
</dbReference>
<keyword evidence="4" id="KW-0479">Metal-binding</keyword>
<dbReference type="STRING" id="1903181.BTN85_0958"/>
<accession>A0A1Q6DVU9</accession>
<keyword evidence="4" id="KW-0863">Zinc-finger</keyword>
<comment type="cofactor">
    <cofactor evidence="4">
        <name>Zn(2+)</name>
        <dbReference type="ChEBI" id="CHEBI:29105"/>
    </cofactor>
    <text evidence="4">Binds 1 zinc ion per subunit.</text>
</comment>
<dbReference type="GO" id="GO:0070180">
    <property type="term" value="F:large ribosomal subunit rRNA binding"/>
    <property type="evidence" value="ECO:0007669"/>
    <property type="project" value="UniProtKB-UniRule"/>
</dbReference>
<keyword evidence="2 4" id="KW-0689">Ribosomal protein</keyword>
<dbReference type="Proteomes" id="UP000185744">
    <property type="component" value="Unassembled WGS sequence"/>
</dbReference>
<proteinExistence type="inferred from homology"/>
<dbReference type="NCBIfam" id="TIGR00280">
    <property type="entry name" value="eL43_euk_arch"/>
    <property type="match status" value="1"/>
</dbReference>
<dbReference type="Pfam" id="PF01780">
    <property type="entry name" value="Ribosomal_L37ae"/>
    <property type="match status" value="1"/>
</dbReference>
<evidence type="ECO:0000313" key="5">
    <source>
        <dbReference type="EMBL" id="OKY78467.1"/>
    </source>
</evidence>
<keyword evidence="1 4" id="KW-0694">RNA-binding</keyword>
<feature type="zinc finger region" description="C4-type" evidence="4">
    <location>
        <begin position="38"/>
        <end position="59"/>
    </location>
</feature>
<dbReference type="InterPro" id="IPR050522">
    <property type="entry name" value="Ribosomal_protein_eL43"/>
</dbReference>
<dbReference type="GO" id="GO:1990904">
    <property type="term" value="C:ribonucleoprotein complex"/>
    <property type="evidence" value="ECO:0007669"/>
    <property type="project" value="UniProtKB-KW"/>
</dbReference>
<name>A0A1Q6DVU9_METT1</name>
<evidence type="ECO:0000256" key="1">
    <source>
        <dbReference type="ARBA" id="ARBA00022884"/>
    </source>
</evidence>
<feature type="binding site" evidence="4">
    <location>
        <position position="56"/>
    </location>
    <ligand>
        <name>Zn(2+)</name>
        <dbReference type="ChEBI" id="CHEBI:29105"/>
    </ligand>
</feature>
<dbReference type="Gene3D" id="2.20.25.30">
    <property type="match status" value="1"/>
</dbReference>
<dbReference type="PANTHER" id="PTHR48129:SF1">
    <property type="entry name" value="LARGE RIBOSOMAL SUBUNIT PROTEIN EL43"/>
    <property type="match status" value="1"/>
</dbReference>
<gene>
    <name evidence="4" type="primary">rpl37ae</name>
    <name evidence="5" type="ORF">BTN85_0958</name>
</gene>
<feature type="binding site" evidence="4">
    <location>
        <position position="41"/>
    </location>
    <ligand>
        <name>Zn(2+)</name>
        <dbReference type="ChEBI" id="CHEBI:29105"/>
    </ligand>
</feature>
<dbReference type="EMBL" id="MSDW01000001">
    <property type="protein sequence ID" value="OKY78467.1"/>
    <property type="molecule type" value="Genomic_DNA"/>
</dbReference>
<dbReference type="GO" id="GO:0003735">
    <property type="term" value="F:structural constituent of ribosome"/>
    <property type="evidence" value="ECO:0007669"/>
    <property type="project" value="InterPro"/>
</dbReference>
<dbReference type="FunCoup" id="A0A1Q6DVU9">
    <property type="interactions" value="114"/>
</dbReference>
<dbReference type="HAMAP" id="MF_00327">
    <property type="entry name" value="Ribosomal_eL43"/>
    <property type="match status" value="1"/>
</dbReference>
<dbReference type="InParanoid" id="A0A1Q6DVU9"/>
<evidence type="ECO:0000256" key="3">
    <source>
        <dbReference type="ARBA" id="ARBA00023274"/>
    </source>
</evidence>
<dbReference type="NCBIfam" id="NF003058">
    <property type="entry name" value="PRK03976.1"/>
    <property type="match status" value="1"/>
</dbReference>